<comment type="caution">
    <text evidence="6">The sequence shown here is derived from an EMBL/GenBank/DDBJ whole genome shotgun (WGS) entry which is preliminary data.</text>
</comment>
<dbReference type="GO" id="GO:0016020">
    <property type="term" value="C:membrane"/>
    <property type="evidence" value="ECO:0007669"/>
    <property type="project" value="UniProtKB-SubCell"/>
</dbReference>
<evidence type="ECO:0008006" key="8">
    <source>
        <dbReference type="Google" id="ProtNLM"/>
    </source>
</evidence>
<keyword evidence="4 5" id="KW-0472">Membrane</keyword>
<proteinExistence type="predicted"/>
<name>A0A151A8Q5_9EURY</name>
<accession>A0A151A8Q5</accession>
<dbReference type="PATRIC" id="fig|1008153.3.peg.4459"/>
<dbReference type="Proteomes" id="UP000075321">
    <property type="component" value="Unassembled WGS sequence"/>
</dbReference>
<evidence type="ECO:0000256" key="5">
    <source>
        <dbReference type="SAM" id="Phobius"/>
    </source>
</evidence>
<feature type="transmembrane region" description="Helical" evidence="5">
    <location>
        <begin position="66"/>
        <end position="86"/>
    </location>
</feature>
<dbReference type="PANTHER" id="PTHR36460:SF1">
    <property type="entry name" value="UPF0132 DOMAIN PROTEIN (AFU_ORTHOLOGUE AFUA_3G10255)"/>
    <property type="match status" value="1"/>
</dbReference>
<protein>
    <recommendedName>
        <fullName evidence="8">Chloroplast import component protein (Tic20)</fullName>
    </recommendedName>
</protein>
<evidence type="ECO:0000313" key="6">
    <source>
        <dbReference type="EMBL" id="KYH24078.1"/>
    </source>
</evidence>
<dbReference type="OrthoDB" id="329551at2157"/>
<evidence type="ECO:0000256" key="1">
    <source>
        <dbReference type="ARBA" id="ARBA00004141"/>
    </source>
</evidence>
<dbReference type="Pfam" id="PF09685">
    <property type="entry name" value="MamF_MmsF"/>
    <property type="match status" value="1"/>
</dbReference>
<keyword evidence="2 5" id="KW-0812">Transmembrane</keyword>
<feature type="transmembrane region" description="Helical" evidence="5">
    <location>
        <begin position="27"/>
        <end position="46"/>
    </location>
</feature>
<comment type="subcellular location">
    <subcellularLocation>
        <location evidence="1">Membrane</location>
        <topology evidence="1">Multi-pass membrane protein</topology>
    </subcellularLocation>
</comment>
<evidence type="ECO:0000256" key="2">
    <source>
        <dbReference type="ARBA" id="ARBA00022692"/>
    </source>
</evidence>
<keyword evidence="3 5" id="KW-1133">Transmembrane helix</keyword>
<dbReference type="InterPro" id="IPR019109">
    <property type="entry name" value="MamF_MmsF"/>
</dbReference>
<evidence type="ECO:0000256" key="3">
    <source>
        <dbReference type="ARBA" id="ARBA00022989"/>
    </source>
</evidence>
<evidence type="ECO:0000313" key="7">
    <source>
        <dbReference type="Proteomes" id="UP000075321"/>
    </source>
</evidence>
<reference evidence="6 7" key="1">
    <citation type="submission" date="2016-02" db="EMBL/GenBank/DDBJ databases">
        <title>Genome sequence of Halalkalicoccus paucihalophilus DSM 24557.</title>
        <authorList>
            <person name="Poehlein A."/>
            <person name="Daniel R."/>
        </authorList>
    </citation>
    <scope>NUCLEOTIDE SEQUENCE [LARGE SCALE GENOMIC DNA]</scope>
    <source>
        <strain evidence="6 7">DSM 24557</strain>
    </source>
</reference>
<sequence length="146" mass="15596">MTSITHDIDEEAAVASTESESGLDENVAGALSYLFGFVTGLIFFLIEKENDFVRFHAAQSMAFSGLLFVAYIALSIVGTVITTVMFSSTSTFFVGSIVSMVLGLVWLVLALGGLATWLYLLVSSYQGKTPRIPIVAGIADKLVGTR</sequence>
<keyword evidence="7" id="KW-1185">Reference proteome</keyword>
<dbReference type="AlphaFoldDB" id="A0A151A8Q5"/>
<dbReference type="RefSeq" id="WP_066385828.1">
    <property type="nucleotide sequence ID" value="NZ_LTAZ01000017.1"/>
</dbReference>
<organism evidence="6 7">
    <name type="scientific">Halalkalicoccus paucihalophilus</name>
    <dbReference type="NCBI Taxonomy" id="1008153"/>
    <lineage>
        <taxon>Archaea</taxon>
        <taxon>Methanobacteriati</taxon>
        <taxon>Methanobacteriota</taxon>
        <taxon>Stenosarchaea group</taxon>
        <taxon>Halobacteria</taxon>
        <taxon>Halobacteriales</taxon>
        <taxon>Halococcaceae</taxon>
        <taxon>Halalkalicoccus</taxon>
    </lineage>
</organism>
<dbReference type="EMBL" id="LTAZ01000017">
    <property type="protein sequence ID" value="KYH24078.1"/>
    <property type="molecule type" value="Genomic_DNA"/>
</dbReference>
<gene>
    <name evidence="6" type="ORF">HAPAU_41570</name>
</gene>
<evidence type="ECO:0000256" key="4">
    <source>
        <dbReference type="ARBA" id="ARBA00023136"/>
    </source>
</evidence>
<feature type="transmembrane region" description="Helical" evidence="5">
    <location>
        <begin position="92"/>
        <end position="122"/>
    </location>
</feature>
<dbReference type="PANTHER" id="PTHR36460">
    <property type="entry name" value="UPF0132 DOMAIN PROTEIN (AFU_ORTHOLOGUE AFUA_3G10255)"/>
    <property type="match status" value="1"/>
</dbReference>